<proteinExistence type="inferred from homology"/>
<gene>
    <name evidence="5" type="ORF">Acr_15g0010570</name>
</gene>
<dbReference type="GO" id="GO:0008146">
    <property type="term" value="F:sulfotransferase activity"/>
    <property type="evidence" value="ECO:0007669"/>
    <property type="project" value="InterPro"/>
</dbReference>
<organism evidence="5 6">
    <name type="scientific">Actinidia rufa</name>
    <dbReference type="NCBI Taxonomy" id="165716"/>
    <lineage>
        <taxon>Eukaryota</taxon>
        <taxon>Viridiplantae</taxon>
        <taxon>Streptophyta</taxon>
        <taxon>Embryophyta</taxon>
        <taxon>Tracheophyta</taxon>
        <taxon>Spermatophyta</taxon>
        <taxon>Magnoliopsida</taxon>
        <taxon>eudicotyledons</taxon>
        <taxon>Gunneridae</taxon>
        <taxon>Pentapetalae</taxon>
        <taxon>asterids</taxon>
        <taxon>Ericales</taxon>
        <taxon>Actinidiaceae</taxon>
        <taxon>Actinidia</taxon>
    </lineage>
</organism>
<feature type="domain" description="Sulfotransferase" evidence="4">
    <location>
        <begin position="12"/>
        <end position="95"/>
    </location>
</feature>
<comment type="caution">
    <text evidence="5">The sequence shown here is derived from an EMBL/GenBank/DDBJ whole genome shotgun (WGS) entry which is preliminary data.</text>
</comment>
<evidence type="ECO:0000313" key="5">
    <source>
        <dbReference type="EMBL" id="GFZ02449.1"/>
    </source>
</evidence>
<evidence type="ECO:0000313" key="6">
    <source>
        <dbReference type="Proteomes" id="UP000585474"/>
    </source>
</evidence>
<evidence type="ECO:0000259" key="4">
    <source>
        <dbReference type="Pfam" id="PF00685"/>
    </source>
</evidence>
<dbReference type="AlphaFoldDB" id="A0A7J0FUR9"/>
<dbReference type="Proteomes" id="UP000585474">
    <property type="component" value="Unassembled WGS sequence"/>
</dbReference>
<dbReference type="EMBL" id="BJWL01000015">
    <property type="protein sequence ID" value="GFZ02449.1"/>
    <property type="molecule type" value="Genomic_DNA"/>
</dbReference>
<feature type="domain" description="Sulfotransferase" evidence="4">
    <location>
        <begin position="116"/>
        <end position="230"/>
    </location>
</feature>
<evidence type="ECO:0000256" key="1">
    <source>
        <dbReference type="ARBA" id="ARBA00005771"/>
    </source>
</evidence>
<evidence type="ECO:0000256" key="2">
    <source>
        <dbReference type="ARBA" id="ARBA00022679"/>
    </source>
</evidence>
<dbReference type="Gene3D" id="3.40.50.300">
    <property type="entry name" value="P-loop containing nucleotide triphosphate hydrolases"/>
    <property type="match status" value="2"/>
</dbReference>
<name>A0A7J0FUR9_9ERIC</name>
<dbReference type="SUPFAM" id="SSF52540">
    <property type="entry name" value="P-loop containing nucleoside triphosphate hydrolases"/>
    <property type="match status" value="1"/>
</dbReference>
<keyword evidence="6" id="KW-1185">Reference proteome</keyword>
<comment type="similarity">
    <text evidence="1 3">Belongs to the sulfotransferase 1 family.</text>
</comment>
<accession>A0A7J0FUR9</accession>
<dbReference type="OrthoDB" id="205623at2759"/>
<dbReference type="InterPro" id="IPR000863">
    <property type="entry name" value="Sulfotransferase_dom"/>
</dbReference>
<sequence>MAVHQHFQARQNDIALATNPKSGTTWLKALAFSILHRQHYIPSQNHPLLTSNPHTLVPFLGKAFLDQDLTYNLAHSPRLFSTHLPYHALPPSIKSFAIGCRIGRLRLWTILGPYARYWKESLERPQKVLFLKYEDLKDNPILHMKRLAEFIGVPFSIEEEKGGLIEEISRLCSINNLRELDVNKTGKFGSHFENKAFFRKGEVGDWVNYLTPEMVERLDKVIQEKMDGFGLTFKTSL</sequence>
<dbReference type="Pfam" id="PF00685">
    <property type="entry name" value="Sulfotransfer_1"/>
    <property type="match status" value="2"/>
</dbReference>
<dbReference type="InterPro" id="IPR027417">
    <property type="entry name" value="P-loop_NTPase"/>
</dbReference>
<dbReference type="PANTHER" id="PTHR11783">
    <property type="entry name" value="SULFOTRANSFERASE SULT"/>
    <property type="match status" value="1"/>
</dbReference>
<keyword evidence="2 3" id="KW-0808">Transferase</keyword>
<reference evidence="5 6" key="1">
    <citation type="submission" date="2019-07" db="EMBL/GenBank/DDBJ databases">
        <title>De Novo Assembly of kiwifruit Actinidia rufa.</title>
        <authorList>
            <person name="Sugita-Konishi S."/>
            <person name="Sato K."/>
            <person name="Mori E."/>
            <person name="Abe Y."/>
            <person name="Kisaki G."/>
            <person name="Hamano K."/>
            <person name="Suezawa K."/>
            <person name="Otani M."/>
            <person name="Fukuda T."/>
            <person name="Manabe T."/>
            <person name="Gomi K."/>
            <person name="Tabuchi M."/>
            <person name="Akimitsu K."/>
            <person name="Kataoka I."/>
        </authorList>
    </citation>
    <scope>NUCLEOTIDE SEQUENCE [LARGE SCALE GENOMIC DNA]</scope>
    <source>
        <strain evidence="6">cv. Fuchu</strain>
    </source>
</reference>
<protein>
    <recommendedName>
        <fullName evidence="3">Sulfotransferase</fullName>
        <ecNumber evidence="3">2.8.2.-</ecNumber>
    </recommendedName>
</protein>
<dbReference type="EC" id="2.8.2.-" evidence="3"/>
<evidence type="ECO:0000256" key="3">
    <source>
        <dbReference type="RuleBase" id="RU361155"/>
    </source>
</evidence>